<dbReference type="AlphaFoldDB" id="L7VRP7"/>
<evidence type="ECO:0000256" key="2">
    <source>
        <dbReference type="ARBA" id="ARBA00005781"/>
    </source>
</evidence>
<dbReference type="NCBIfam" id="TIGR01024">
    <property type="entry name" value="rplS_bact"/>
    <property type="match status" value="1"/>
</dbReference>
<evidence type="ECO:0000313" key="8">
    <source>
        <dbReference type="EMBL" id="AGC69046.1"/>
    </source>
</evidence>
<keyword evidence="4 6" id="KW-0687">Ribonucleoprotein</keyword>
<evidence type="ECO:0000313" key="9">
    <source>
        <dbReference type="Proteomes" id="UP000011220"/>
    </source>
</evidence>
<dbReference type="InterPro" id="IPR008991">
    <property type="entry name" value="Translation_prot_SH3-like_sf"/>
</dbReference>
<comment type="function">
    <text evidence="1 6 7">This protein is located at the 30S-50S ribosomal subunit interface and may play a role in the structure and function of the aminoacyl-tRNA binding site.</text>
</comment>
<evidence type="ECO:0000256" key="1">
    <source>
        <dbReference type="ARBA" id="ARBA00002349"/>
    </source>
</evidence>
<evidence type="ECO:0000256" key="3">
    <source>
        <dbReference type="ARBA" id="ARBA00022980"/>
    </source>
</evidence>
<keyword evidence="3 6" id="KW-0689">Ribosomal protein</keyword>
<dbReference type="Pfam" id="PF01245">
    <property type="entry name" value="Ribosomal_L19"/>
    <property type="match status" value="1"/>
</dbReference>
<evidence type="ECO:0000256" key="5">
    <source>
        <dbReference type="ARBA" id="ARBA00035171"/>
    </source>
</evidence>
<dbReference type="eggNOG" id="COG0335">
    <property type="taxonomic scope" value="Bacteria"/>
</dbReference>
<dbReference type="SUPFAM" id="SSF50104">
    <property type="entry name" value="Translation proteins SH3-like domain"/>
    <property type="match status" value="1"/>
</dbReference>
<dbReference type="PROSITE" id="PS01015">
    <property type="entry name" value="RIBOSOMAL_L19"/>
    <property type="match status" value="1"/>
</dbReference>
<evidence type="ECO:0000256" key="7">
    <source>
        <dbReference type="RuleBase" id="RU000559"/>
    </source>
</evidence>
<keyword evidence="9" id="KW-1185">Reference proteome</keyword>
<dbReference type="PANTHER" id="PTHR15680">
    <property type="entry name" value="RIBOSOMAL PROTEIN L19"/>
    <property type="match status" value="1"/>
</dbReference>
<protein>
    <recommendedName>
        <fullName evidence="5 6">Large ribosomal subunit protein bL19</fullName>
    </recommendedName>
</protein>
<reference evidence="8 9" key="1">
    <citation type="journal article" date="2013" name="Genome Announc.">
        <title>Complete genome sequence of Clostridium stercorarium subsp. stercorarium strain DSM 8532, a thermophilic degrader of plant cell wall fibers.</title>
        <authorList>
            <person name="Poehlein A."/>
            <person name="Zverlov V.V."/>
            <person name="Daniel R."/>
            <person name="Schwarz W.H."/>
            <person name="Liebl W."/>
        </authorList>
    </citation>
    <scope>NUCLEOTIDE SEQUENCE [LARGE SCALE GENOMIC DNA]</scope>
    <source>
        <strain evidence="9">ATCC 35414 / DSM 8532 / NCIMB 11754</strain>
    </source>
</reference>
<comment type="similarity">
    <text evidence="2 6 7">Belongs to the bacterial ribosomal protein bL19 family.</text>
</comment>
<dbReference type="GO" id="GO:0006412">
    <property type="term" value="P:translation"/>
    <property type="evidence" value="ECO:0007669"/>
    <property type="project" value="UniProtKB-UniRule"/>
</dbReference>
<name>L7VRP7_THES1</name>
<dbReference type="PANTHER" id="PTHR15680:SF9">
    <property type="entry name" value="LARGE RIBOSOMAL SUBUNIT PROTEIN BL19M"/>
    <property type="match status" value="1"/>
</dbReference>
<dbReference type="InterPro" id="IPR018257">
    <property type="entry name" value="Ribosomal_bL19_CS"/>
</dbReference>
<dbReference type="KEGG" id="css:Cst_c20730"/>
<dbReference type="InterPro" id="IPR038657">
    <property type="entry name" value="Ribosomal_bL19_sf"/>
</dbReference>
<dbReference type="EMBL" id="CP004044">
    <property type="protein sequence ID" value="AGC69046.1"/>
    <property type="molecule type" value="Genomic_DNA"/>
</dbReference>
<dbReference type="PRINTS" id="PR00061">
    <property type="entry name" value="RIBOSOMALL19"/>
</dbReference>
<evidence type="ECO:0000256" key="4">
    <source>
        <dbReference type="ARBA" id="ARBA00023274"/>
    </source>
</evidence>
<dbReference type="Gene3D" id="2.30.30.790">
    <property type="match status" value="1"/>
</dbReference>
<sequence length="116" mass="13275">MDIIRELEKEYMKKDIPDVRVGDFVKVSVKVKEGSRERLQAFEGTIIGIHGSGISRAIVVRRVSFGIGVERVFPIHSPNVESIEIIRRGRVRRAKLYYLRERVGKAAKVKEELGKK</sequence>
<dbReference type="RefSeq" id="WP_015359725.1">
    <property type="nucleotide sequence ID" value="NC_020134.1"/>
</dbReference>
<accession>L7VRP7</accession>
<dbReference type="FunFam" id="2.30.30.790:FF:000001">
    <property type="entry name" value="50S ribosomal protein L19"/>
    <property type="match status" value="1"/>
</dbReference>
<organism evidence="8 9">
    <name type="scientific">Thermoclostridium stercorarium (strain ATCC 35414 / DSM 8532 / NCIMB 11754)</name>
    <name type="common">Clostridium stercorarium</name>
    <dbReference type="NCBI Taxonomy" id="1121335"/>
    <lineage>
        <taxon>Bacteria</taxon>
        <taxon>Bacillati</taxon>
        <taxon>Bacillota</taxon>
        <taxon>Clostridia</taxon>
        <taxon>Eubacteriales</taxon>
        <taxon>Oscillospiraceae</taxon>
        <taxon>Thermoclostridium</taxon>
    </lineage>
</organism>
<evidence type="ECO:0000256" key="6">
    <source>
        <dbReference type="HAMAP-Rule" id="MF_00402"/>
    </source>
</evidence>
<dbReference type="KEGG" id="csd:Clst_1981"/>
<dbReference type="PATRIC" id="fig|1121335.3.peg.2080"/>
<gene>
    <name evidence="6 8" type="primary">rplS</name>
    <name evidence="8" type="ordered locus">Cst_c20730</name>
</gene>
<dbReference type="Proteomes" id="UP000011220">
    <property type="component" value="Chromosome"/>
</dbReference>
<dbReference type="STRING" id="1121335.Cst_c20730"/>
<dbReference type="InterPro" id="IPR001857">
    <property type="entry name" value="Ribosomal_bL19"/>
</dbReference>
<dbReference type="PIRSF" id="PIRSF002191">
    <property type="entry name" value="Ribosomal_L19"/>
    <property type="match status" value="1"/>
</dbReference>
<dbReference type="HAMAP" id="MF_00402">
    <property type="entry name" value="Ribosomal_bL19"/>
    <property type="match status" value="1"/>
</dbReference>
<dbReference type="GO" id="GO:0003735">
    <property type="term" value="F:structural constituent of ribosome"/>
    <property type="evidence" value="ECO:0007669"/>
    <property type="project" value="InterPro"/>
</dbReference>
<dbReference type="GO" id="GO:0022625">
    <property type="term" value="C:cytosolic large ribosomal subunit"/>
    <property type="evidence" value="ECO:0007669"/>
    <property type="project" value="TreeGrafter"/>
</dbReference>
<proteinExistence type="inferred from homology"/>